<comment type="caution">
    <text evidence="1">The sequence shown here is derived from an EMBL/GenBank/DDBJ whole genome shotgun (WGS) entry which is preliminary data.</text>
</comment>
<dbReference type="SMR" id="A0A444ZA25"/>
<reference evidence="1 2" key="1">
    <citation type="submission" date="2019-01" db="EMBL/GenBank/DDBJ databases">
        <title>Sequencing of cultivated peanut Arachis hypogaea provides insights into genome evolution and oil improvement.</title>
        <authorList>
            <person name="Chen X."/>
        </authorList>
    </citation>
    <scope>NUCLEOTIDE SEQUENCE [LARGE SCALE GENOMIC DNA]</scope>
    <source>
        <strain evidence="2">cv. Fuhuasheng</strain>
        <tissue evidence="1">Leaves</tissue>
    </source>
</reference>
<sequence>MEARQGSNHERRWMVALMAVCLWVRERNLGMADEKDAEALRCHRQLVEEEEAAQKRSIQAREQKHATEIEEHIGSAEDDLSTAKTCLATYDFKAHNLKTFIDSTPLYNPFQWLTEQKTEAVGARLTGEDANEGAVAAIAMYYCCS</sequence>
<dbReference type="Gramene" id="arahy.Tifrunner.gnm2.ann2.Ah15g080700.1">
    <property type="protein sequence ID" value="arahy.Tifrunner.gnm2.ann2.Ah15g080700.1-CDS"/>
    <property type="gene ID" value="arahy.Tifrunner.gnm2.ann2.Ah15g080700"/>
</dbReference>
<dbReference type="EMBL" id="SDMP01000015">
    <property type="protein sequence ID" value="RYR11031.1"/>
    <property type="molecule type" value="Genomic_DNA"/>
</dbReference>
<dbReference type="AlphaFoldDB" id="A0A444ZA25"/>
<accession>A0A444ZA25</accession>
<evidence type="ECO:0000313" key="2">
    <source>
        <dbReference type="Proteomes" id="UP000289738"/>
    </source>
</evidence>
<keyword evidence="2" id="KW-1185">Reference proteome</keyword>
<gene>
    <name evidence="1" type="ORF">Ahy_B05g079523</name>
</gene>
<dbReference type="Proteomes" id="UP000289738">
    <property type="component" value="Chromosome B05"/>
</dbReference>
<evidence type="ECO:0000313" key="1">
    <source>
        <dbReference type="EMBL" id="RYR11031.1"/>
    </source>
</evidence>
<name>A0A444ZA25_ARAHY</name>
<proteinExistence type="predicted"/>
<organism evidence="1 2">
    <name type="scientific">Arachis hypogaea</name>
    <name type="common">Peanut</name>
    <dbReference type="NCBI Taxonomy" id="3818"/>
    <lineage>
        <taxon>Eukaryota</taxon>
        <taxon>Viridiplantae</taxon>
        <taxon>Streptophyta</taxon>
        <taxon>Embryophyta</taxon>
        <taxon>Tracheophyta</taxon>
        <taxon>Spermatophyta</taxon>
        <taxon>Magnoliopsida</taxon>
        <taxon>eudicotyledons</taxon>
        <taxon>Gunneridae</taxon>
        <taxon>Pentapetalae</taxon>
        <taxon>rosids</taxon>
        <taxon>fabids</taxon>
        <taxon>Fabales</taxon>
        <taxon>Fabaceae</taxon>
        <taxon>Papilionoideae</taxon>
        <taxon>50 kb inversion clade</taxon>
        <taxon>dalbergioids sensu lato</taxon>
        <taxon>Dalbergieae</taxon>
        <taxon>Pterocarpus clade</taxon>
        <taxon>Arachis</taxon>
    </lineage>
</organism>
<protein>
    <submittedName>
        <fullName evidence="1">Uncharacterized protein</fullName>
    </submittedName>
</protein>